<organism evidence="1 2">
    <name type="scientific">Thalassiosira oceanica</name>
    <name type="common">Marine diatom</name>
    <dbReference type="NCBI Taxonomy" id="159749"/>
    <lineage>
        <taxon>Eukaryota</taxon>
        <taxon>Sar</taxon>
        <taxon>Stramenopiles</taxon>
        <taxon>Ochrophyta</taxon>
        <taxon>Bacillariophyta</taxon>
        <taxon>Coscinodiscophyceae</taxon>
        <taxon>Thalassiosirophycidae</taxon>
        <taxon>Thalassiosirales</taxon>
        <taxon>Thalassiosiraceae</taxon>
        <taxon>Thalassiosira</taxon>
    </lineage>
</organism>
<name>K0S754_THAOC</name>
<dbReference type="AlphaFoldDB" id="K0S754"/>
<reference evidence="1 2" key="1">
    <citation type="journal article" date="2012" name="Genome Biol.">
        <title>Genome and low-iron response of an oceanic diatom adapted to chronic iron limitation.</title>
        <authorList>
            <person name="Lommer M."/>
            <person name="Specht M."/>
            <person name="Roy A.S."/>
            <person name="Kraemer L."/>
            <person name="Andreson R."/>
            <person name="Gutowska M.A."/>
            <person name="Wolf J."/>
            <person name="Bergner S.V."/>
            <person name="Schilhabel M.B."/>
            <person name="Klostermeier U.C."/>
            <person name="Beiko R.G."/>
            <person name="Rosenstiel P."/>
            <person name="Hippler M."/>
            <person name="Laroche J."/>
        </authorList>
    </citation>
    <scope>NUCLEOTIDE SEQUENCE [LARGE SCALE GENOMIC DNA]</scope>
    <source>
        <strain evidence="1 2">CCMP1005</strain>
    </source>
</reference>
<gene>
    <name evidence="1" type="ORF">THAOC_17437</name>
</gene>
<dbReference type="Proteomes" id="UP000266841">
    <property type="component" value="Unassembled WGS sequence"/>
</dbReference>
<accession>K0S754</accession>
<keyword evidence="2" id="KW-1185">Reference proteome</keyword>
<evidence type="ECO:0000313" key="1">
    <source>
        <dbReference type="EMBL" id="EJK61978.1"/>
    </source>
</evidence>
<feature type="non-terminal residue" evidence="1">
    <location>
        <position position="125"/>
    </location>
</feature>
<protein>
    <submittedName>
        <fullName evidence="1">Uncharacterized protein</fullName>
    </submittedName>
</protein>
<comment type="caution">
    <text evidence="1">The sequence shown here is derived from an EMBL/GenBank/DDBJ whole genome shotgun (WGS) entry which is preliminary data.</text>
</comment>
<evidence type="ECO:0000313" key="2">
    <source>
        <dbReference type="Proteomes" id="UP000266841"/>
    </source>
</evidence>
<proteinExistence type="predicted"/>
<dbReference type="EMBL" id="AGNL01019236">
    <property type="protein sequence ID" value="EJK61978.1"/>
    <property type="molecule type" value="Genomic_DNA"/>
</dbReference>
<sequence length="125" mass="14428">MTSSKAADYYNALAETTSIEAMADNEDNQWVLRSLKNNDKDFSRLRLCSLDGSDYRELDDADGDYFPGSCEELGWLGHFAKKSAHLKEFLMYESNIFKKCSEESVDRFFEDLGKCSHIKKMDFSY</sequence>